<name>A0A5M6D0J1_9BACT</name>
<dbReference type="GO" id="GO:0009055">
    <property type="term" value="F:electron transfer activity"/>
    <property type="evidence" value="ECO:0007669"/>
    <property type="project" value="InterPro"/>
</dbReference>
<organism evidence="1 2">
    <name type="scientific">Adhaeribacter rhizoryzae</name>
    <dbReference type="NCBI Taxonomy" id="2607907"/>
    <lineage>
        <taxon>Bacteria</taxon>
        <taxon>Pseudomonadati</taxon>
        <taxon>Bacteroidota</taxon>
        <taxon>Cytophagia</taxon>
        <taxon>Cytophagales</taxon>
        <taxon>Hymenobacteraceae</taxon>
        <taxon>Adhaeribacter</taxon>
    </lineage>
</organism>
<dbReference type="Proteomes" id="UP000323426">
    <property type="component" value="Unassembled WGS sequence"/>
</dbReference>
<dbReference type="GO" id="GO:0020037">
    <property type="term" value="F:heme binding"/>
    <property type="evidence" value="ECO:0007669"/>
    <property type="project" value="InterPro"/>
</dbReference>
<evidence type="ECO:0000313" key="1">
    <source>
        <dbReference type="EMBL" id="KAA5539812.1"/>
    </source>
</evidence>
<dbReference type="SUPFAM" id="SSF46626">
    <property type="entry name" value="Cytochrome c"/>
    <property type="match status" value="1"/>
</dbReference>
<evidence type="ECO:0000313" key="2">
    <source>
        <dbReference type="Proteomes" id="UP000323426"/>
    </source>
</evidence>
<dbReference type="Gene3D" id="1.10.760.10">
    <property type="entry name" value="Cytochrome c-like domain"/>
    <property type="match status" value="1"/>
</dbReference>
<accession>A0A5M6D0J1</accession>
<gene>
    <name evidence="1" type="ORF">F0145_23795</name>
</gene>
<dbReference type="AlphaFoldDB" id="A0A5M6D0J1"/>
<evidence type="ECO:0008006" key="3">
    <source>
        <dbReference type="Google" id="ProtNLM"/>
    </source>
</evidence>
<dbReference type="EMBL" id="VWSF01000030">
    <property type="protein sequence ID" value="KAA5539812.1"/>
    <property type="molecule type" value="Genomic_DNA"/>
</dbReference>
<dbReference type="InterPro" id="IPR036909">
    <property type="entry name" value="Cyt_c-like_dom_sf"/>
</dbReference>
<comment type="caution">
    <text evidence="1">The sequence shown here is derived from an EMBL/GenBank/DDBJ whole genome shotgun (WGS) entry which is preliminary data.</text>
</comment>
<proteinExistence type="predicted"/>
<sequence length="133" mass="14948">MQKAGVGVVVFLVLLVLSINTSLSRQQPTINNAYTLAFTVVADSVDKQTGLIMAPGYTLVKQNCVRCHSPKLITDKRATRDGWLATIRWMQQTQGLWDLGKAEPEILDYLAKNYAPTNEGRRPPLKSIEWYKL</sequence>
<dbReference type="RefSeq" id="WP_150092756.1">
    <property type="nucleotide sequence ID" value="NZ_VWSF01000030.1"/>
</dbReference>
<keyword evidence="2" id="KW-1185">Reference proteome</keyword>
<protein>
    <recommendedName>
        <fullName evidence="3">Monoheme cytochrome C</fullName>
    </recommendedName>
</protein>
<reference evidence="1 2" key="1">
    <citation type="submission" date="2019-09" db="EMBL/GenBank/DDBJ databases">
        <title>Genome sequence and assembly of Adhaeribacter sp.</title>
        <authorList>
            <person name="Chhetri G."/>
        </authorList>
    </citation>
    <scope>NUCLEOTIDE SEQUENCE [LARGE SCALE GENOMIC DNA]</scope>
    <source>
        <strain evidence="1 2">DK36</strain>
    </source>
</reference>